<evidence type="ECO:0000313" key="3">
    <source>
        <dbReference type="Proteomes" id="UP000077202"/>
    </source>
</evidence>
<feature type="region of interest" description="Disordered" evidence="1">
    <location>
        <begin position="61"/>
        <end position="88"/>
    </location>
</feature>
<organism evidence="2 3">
    <name type="scientific">Marchantia polymorpha subsp. ruderalis</name>
    <dbReference type="NCBI Taxonomy" id="1480154"/>
    <lineage>
        <taxon>Eukaryota</taxon>
        <taxon>Viridiplantae</taxon>
        <taxon>Streptophyta</taxon>
        <taxon>Embryophyta</taxon>
        <taxon>Marchantiophyta</taxon>
        <taxon>Marchantiopsida</taxon>
        <taxon>Marchantiidae</taxon>
        <taxon>Marchantiales</taxon>
        <taxon>Marchantiaceae</taxon>
        <taxon>Marchantia</taxon>
    </lineage>
</organism>
<accession>A0A176VCP0</accession>
<feature type="compositionally biased region" description="Polar residues" evidence="1">
    <location>
        <begin position="72"/>
        <end position="81"/>
    </location>
</feature>
<keyword evidence="3" id="KW-1185">Reference proteome</keyword>
<sequence>MRLARGGTWGVVQCTVLPADENLSVLGPGTETGSDQWIAFLGVLPTVRPSYRALAIAWTSRRDARRPHKPGASNSGQQSSSVREEGRSHSLPSLFLLDPLSSASERRDCDMTLAVQAAHLKVADEQEPEPEEEQEEEKTKKKKQAWKKTNAGPMKTKKMGEAMKLDCGA</sequence>
<gene>
    <name evidence="2" type="ORF">AXG93_2727s1030</name>
</gene>
<comment type="caution">
    <text evidence="2">The sequence shown here is derived from an EMBL/GenBank/DDBJ whole genome shotgun (WGS) entry which is preliminary data.</text>
</comment>
<feature type="compositionally biased region" description="Basic and acidic residues" evidence="1">
    <location>
        <begin position="158"/>
        <end position="169"/>
    </location>
</feature>
<evidence type="ECO:0000313" key="2">
    <source>
        <dbReference type="EMBL" id="OAE18337.1"/>
    </source>
</evidence>
<dbReference type="AlphaFoldDB" id="A0A176VCP0"/>
<protein>
    <submittedName>
        <fullName evidence="2">Uncharacterized protein</fullName>
    </submittedName>
</protein>
<dbReference type="EMBL" id="LVLJ01004076">
    <property type="protein sequence ID" value="OAE18337.1"/>
    <property type="molecule type" value="Genomic_DNA"/>
</dbReference>
<dbReference type="Proteomes" id="UP000077202">
    <property type="component" value="Unassembled WGS sequence"/>
</dbReference>
<name>A0A176VCP0_MARPO</name>
<proteinExistence type="predicted"/>
<reference evidence="2" key="1">
    <citation type="submission" date="2016-03" db="EMBL/GenBank/DDBJ databases">
        <title>Mechanisms controlling the formation of the plant cell surface in tip-growing cells are functionally conserved among land plants.</title>
        <authorList>
            <person name="Honkanen S."/>
            <person name="Jones V.A."/>
            <person name="Morieri G."/>
            <person name="Champion C."/>
            <person name="Hetherington A.J."/>
            <person name="Kelly S."/>
            <person name="Saint-Marcoux D."/>
            <person name="Proust H."/>
            <person name="Prescott H."/>
            <person name="Dolan L."/>
        </authorList>
    </citation>
    <scope>NUCLEOTIDE SEQUENCE [LARGE SCALE GENOMIC DNA]</scope>
    <source>
        <tissue evidence="2">Whole gametophyte</tissue>
    </source>
</reference>
<feature type="region of interest" description="Disordered" evidence="1">
    <location>
        <begin position="120"/>
        <end position="169"/>
    </location>
</feature>
<feature type="compositionally biased region" description="Acidic residues" evidence="1">
    <location>
        <begin position="125"/>
        <end position="136"/>
    </location>
</feature>
<evidence type="ECO:0000256" key="1">
    <source>
        <dbReference type="SAM" id="MobiDB-lite"/>
    </source>
</evidence>